<keyword evidence="1" id="KW-1133">Transmembrane helix</keyword>
<feature type="transmembrane region" description="Helical" evidence="1">
    <location>
        <begin position="143"/>
        <end position="160"/>
    </location>
</feature>
<feature type="transmembrane region" description="Helical" evidence="1">
    <location>
        <begin position="113"/>
        <end position="131"/>
    </location>
</feature>
<dbReference type="AlphaFoldDB" id="A0A501XIS1"/>
<keyword evidence="1" id="KW-0472">Membrane</keyword>
<dbReference type="Proteomes" id="UP000319897">
    <property type="component" value="Unassembled WGS sequence"/>
</dbReference>
<feature type="transmembrane region" description="Helical" evidence="1">
    <location>
        <begin position="37"/>
        <end position="55"/>
    </location>
</feature>
<protein>
    <submittedName>
        <fullName evidence="2">Uncharacterized protein</fullName>
    </submittedName>
</protein>
<dbReference type="EMBL" id="VFSU01000026">
    <property type="protein sequence ID" value="TPE60440.1"/>
    <property type="molecule type" value="Genomic_DNA"/>
</dbReference>
<evidence type="ECO:0000256" key="1">
    <source>
        <dbReference type="SAM" id="Phobius"/>
    </source>
</evidence>
<organism evidence="2 3">
    <name type="scientific">Sandaracinobacter neustonicus</name>
    <dbReference type="NCBI Taxonomy" id="1715348"/>
    <lineage>
        <taxon>Bacteria</taxon>
        <taxon>Pseudomonadati</taxon>
        <taxon>Pseudomonadota</taxon>
        <taxon>Alphaproteobacteria</taxon>
        <taxon>Sphingomonadales</taxon>
        <taxon>Sphingosinicellaceae</taxon>
        <taxon>Sandaracinobacter</taxon>
    </lineage>
</organism>
<name>A0A501XIS1_9SPHN</name>
<evidence type="ECO:0000313" key="2">
    <source>
        <dbReference type="EMBL" id="TPE60440.1"/>
    </source>
</evidence>
<feature type="transmembrane region" description="Helical" evidence="1">
    <location>
        <begin position="6"/>
        <end position="25"/>
    </location>
</feature>
<comment type="caution">
    <text evidence="2">The sequence shown here is derived from an EMBL/GenBank/DDBJ whole genome shotgun (WGS) entry which is preliminary data.</text>
</comment>
<evidence type="ECO:0000313" key="3">
    <source>
        <dbReference type="Proteomes" id="UP000319897"/>
    </source>
</evidence>
<reference evidence="2 3" key="1">
    <citation type="submission" date="2019-06" db="EMBL/GenBank/DDBJ databases">
        <authorList>
            <person name="Lee I."/>
            <person name="Jang G.I."/>
            <person name="Hwang C.Y."/>
        </authorList>
    </citation>
    <scope>NUCLEOTIDE SEQUENCE [LARGE SCALE GENOMIC DNA]</scope>
    <source>
        <strain evidence="2 3">PAMC 28131</strain>
    </source>
</reference>
<keyword evidence="3" id="KW-1185">Reference proteome</keyword>
<feature type="transmembrane region" description="Helical" evidence="1">
    <location>
        <begin position="67"/>
        <end position="83"/>
    </location>
</feature>
<gene>
    <name evidence="2" type="ORF">FJQ54_10500</name>
</gene>
<accession>A0A501XIS1</accession>
<dbReference type="RefSeq" id="WP_140928376.1">
    <property type="nucleotide sequence ID" value="NZ_VFSU01000026.1"/>
</dbReference>
<keyword evidence="1" id="KW-0812">Transmembrane</keyword>
<sequence length="163" mass="16969">MPDYSLLPGWLHPTLGLGWLLLAAMMATQPTINRAPAHLQAALAALLSALLLPWLKASGHWPDAADKAVILIALLSLAIAAMPRHIPGRLSACTLAGFWIALGAAALRHGVPLPPHVALKAILLGLAILLLPTEGGPRWRQACVAAALLIAAILGVYPNGPLN</sequence>
<proteinExistence type="predicted"/>